<keyword evidence="10" id="KW-0378">Hydrolase</keyword>
<evidence type="ECO:0000256" key="5">
    <source>
        <dbReference type="ARBA" id="ARBA00022695"/>
    </source>
</evidence>
<protein>
    <recommendedName>
        <fullName evidence="21">Integrase catalytic domain-containing protein</fullName>
    </recommendedName>
</protein>
<evidence type="ECO:0000256" key="19">
    <source>
        <dbReference type="ARBA" id="ARBA00048173"/>
    </source>
</evidence>
<comment type="catalytic activity">
    <reaction evidence="19">
        <text>DNA(n) + a 2'-deoxyribonucleoside 5'-triphosphate = DNA(n+1) + diphosphate</text>
        <dbReference type="Rhea" id="RHEA:22508"/>
        <dbReference type="Rhea" id="RHEA-COMP:17339"/>
        <dbReference type="Rhea" id="RHEA-COMP:17340"/>
        <dbReference type="ChEBI" id="CHEBI:33019"/>
        <dbReference type="ChEBI" id="CHEBI:61560"/>
        <dbReference type="ChEBI" id="CHEBI:173112"/>
        <dbReference type="EC" id="2.7.7.49"/>
    </reaction>
</comment>
<evidence type="ECO:0000256" key="14">
    <source>
        <dbReference type="ARBA" id="ARBA00022908"/>
    </source>
</evidence>
<dbReference type="PANTHER" id="PTHR42648:SF11">
    <property type="entry name" value="TRANSPOSON TY4-P GAG-POL POLYPROTEIN"/>
    <property type="match status" value="1"/>
</dbReference>
<keyword evidence="18" id="KW-0233">DNA recombination</keyword>
<keyword evidence="8" id="KW-0547">Nucleotide-binding</keyword>
<evidence type="ECO:0000256" key="4">
    <source>
        <dbReference type="ARBA" id="ARBA00022670"/>
    </source>
</evidence>
<proteinExistence type="predicted"/>
<dbReference type="Pfam" id="PF13976">
    <property type="entry name" value="gag_pre-integrs"/>
    <property type="match status" value="1"/>
</dbReference>
<evidence type="ECO:0000256" key="8">
    <source>
        <dbReference type="ARBA" id="ARBA00022741"/>
    </source>
</evidence>
<keyword evidence="23" id="KW-1185">Reference proteome</keyword>
<dbReference type="Proteomes" id="UP000765509">
    <property type="component" value="Unassembled WGS sequence"/>
</dbReference>
<dbReference type="GO" id="GO:0005634">
    <property type="term" value="C:nucleus"/>
    <property type="evidence" value="ECO:0007669"/>
    <property type="project" value="UniProtKB-ARBA"/>
</dbReference>
<keyword evidence="16" id="KW-0808">Transferase</keyword>
<keyword evidence="15" id="KW-0695">RNA-directed DNA polymerase</keyword>
<dbReference type="PANTHER" id="PTHR42648">
    <property type="entry name" value="TRANSPOSASE, PUTATIVE-RELATED"/>
    <property type="match status" value="1"/>
</dbReference>
<keyword evidence="2" id="KW-0815">Transposition</keyword>
<dbReference type="GO" id="GO:0003964">
    <property type="term" value="F:RNA-directed DNA polymerase activity"/>
    <property type="evidence" value="ECO:0007669"/>
    <property type="project" value="UniProtKB-KW"/>
</dbReference>
<keyword evidence="16" id="KW-0239">DNA-directed DNA polymerase</keyword>
<evidence type="ECO:0000259" key="21">
    <source>
        <dbReference type="PROSITE" id="PS50994"/>
    </source>
</evidence>
<comment type="function">
    <text evidence="1">The aspartyl protease (PR) mediates the proteolytic cleavages of the Gag and Gag-Pol polyproteins after assembly of the VLP.</text>
</comment>
<dbReference type="GO" id="GO:0015074">
    <property type="term" value="P:DNA integration"/>
    <property type="evidence" value="ECO:0007669"/>
    <property type="project" value="UniProtKB-KW"/>
</dbReference>
<dbReference type="Gene3D" id="3.30.420.10">
    <property type="entry name" value="Ribonuclease H-like superfamily/Ribonuclease H"/>
    <property type="match status" value="1"/>
</dbReference>
<keyword evidence="9" id="KW-0255">Endonuclease</keyword>
<dbReference type="EMBL" id="AVOT02034387">
    <property type="protein sequence ID" value="MBW0528471.1"/>
    <property type="molecule type" value="Genomic_DNA"/>
</dbReference>
<evidence type="ECO:0000256" key="7">
    <source>
        <dbReference type="ARBA" id="ARBA00022723"/>
    </source>
</evidence>
<evidence type="ECO:0000313" key="23">
    <source>
        <dbReference type="Proteomes" id="UP000765509"/>
    </source>
</evidence>
<dbReference type="GO" id="GO:0006310">
    <property type="term" value="P:DNA recombination"/>
    <property type="evidence" value="ECO:0007669"/>
    <property type="project" value="UniProtKB-KW"/>
</dbReference>
<keyword evidence="11" id="KW-0067">ATP-binding</keyword>
<dbReference type="GO" id="GO:0005524">
    <property type="term" value="F:ATP binding"/>
    <property type="evidence" value="ECO:0007669"/>
    <property type="project" value="UniProtKB-KW"/>
</dbReference>
<evidence type="ECO:0000256" key="9">
    <source>
        <dbReference type="ARBA" id="ARBA00022759"/>
    </source>
</evidence>
<dbReference type="InterPro" id="IPR012337">
    <property type="entry name" value="RNaseH-like_sf"/>
</dbReference>
<keyword evidence="3" id="KW-1188">Viral release from host cell</keyword>
<keyword evidence="13" id="KW-0694">RNA-binding</keyword>
<dbReference type="GO" id="GO:0046872">
    <property type="term" value="F:metal ion binding"/>
    <property type="evidence" value="ECO:0007669"/>
    <property type="project" value="UniProtKB-KW"/>
</dbReference>
<evidence type="ECO:0000256" key="20">
    <source>
        <dbReference type="ARBA" id="ARBA00049244"/>
    </source>
</evidence>
<dbReference type="GO" id="GO:0004519">
    <property type="term" value="F:endonuclease activity"/>
    <property type="evidence" value="ECO:0007669"/>
    <property type="project" value="UniProtKB-KW"/>
</dbReference>
<evidence type="ECO:0000256" key="6">
    <source>
        <dbReference type="ARBA" id="ARBA00022722"/>
    </source>
</evidence>
<feature type="domain" description="Integrase catalytic" evidence="21">
    <location>
        <begin position="341"/>
        <end position="435"/>
    </location>
</feature>
<dbReference type="AlphaFoldDB" id="A0A9Q3F140"/>
<dbReference type="GO" id="GO:0003887">
    <property type="term" value="F:DNA-directed DNA polymerase activity"/>
    <property type="evidence" value="ECO:0007669"/>
    <property type="project" value="UniProtKB-KW"/>
</dbReference>
<keyword evidence="14" id="KW-0229">DNA integration</keyword>
<evidence type="ECO:0000256" key="17">
    <source>
        <dbReference type="ARBA" id="ARBA00023113"/>
    </source>
</evidence>
<dbReference type="OrthoDB" id="2194544at2759"/>
<comment type="catalytic activity">
    <reaction evidence="20">
        <text>DNA(n) + a 2'-deoxyribonucleoside 5'-triphosphate = DNA(n+1) + diphosphate</text>
        <dbReference type="Rhea" id="RHEA:22508"/>
        <dbReference type="Rhea" id="RHEA-COMP:17339"/>
        <dbReference type="Rhea" id="RHEA-COMP:17340"/>
        <dbReference type="ChEBI" id="CHEBI:33019"/>
        <dbReference type="ChEBI" id="CHEBI:61560"/>
        <dbReference type="ChEBI" id="CHEBI:173112"/>
        <dbReference type="EC" id="2.7.7.7"/>
    </reaction>
</comment>
<evidence type="ECO:0000256" key="3">
    <source>
        <dbReference type="ARBA" id="ARBA00022612"/>
    </source>
</evidence>
<evidence type="ECO:0000313" key="22">
    <source>
        <dbReference type="EMBL" id="MBW0528471.1"/>
    </source>
</evidence>
<dbReference type="InterPro" id="IPR025724">
    <property type="entry name" value="GAG-pre-integrase_dom"/>
</dbReference>
<keyword evidence="4" id="KW-0645">Protease</keyword>
<evidence type="ECO:0000256" key="15">
    <source>
        <dbReference type="ARBA" id="ARBA00022918"/>
    </source>
</evidence>
<evidence type="ECO:0000256" key="18">
    <source>
        <dbReference type="ARBA" id="ARBA00023172"/>
    </source>
</evidence>
<dbReference type="PROSITE" id="PS50994">
    <property type="entry name" value="INTEGRASE"/>
    <property type="match status" value="1"/>
</dbReference>
<dbReference type="SUPFAM" id="SSF53098">
    <property type="entry name" value="Ribonuclease H-like"/>
    <property type="match status" value="1"/>
</dbReference>
<name>A0A9Q3F140_9BASI</name>
<keyword evidence="6" id="KW-0540">Nuclease</keyword>
<evidence type="ECO:0000256" key="1">
    <source>
        <dbReference type="ARBA" id="ARBA00002180"/>
    </source>
</evidence>
<keyword evidence="7" id="KW-0479">Metal-binding</keyword>
<dbReference type="GO" id="GO:0008233">
    <property type="term" value="F:peptidase activity"/>
    <property type="evidence" value="ECO:0007669"/>
    <property type="project" value="UniProtKB-KW"/>
</dbReference>
<evidence type="ECO:0000256" key="13">
    <source>
        <dbReference type="ARBA" id="ARBA00022884"/>
    </source>
</evidence>
<gene>
    <name evidence="22" type="ORF">O181_068186</name>
</gene>
<dbReference type="InterPro" id="IPR001584">
    <property type="entry name" value="Integrase_cat-core"/>
</dbReference>
<organism evidence="22 23">
    <name type="scientific">Austropuccinia psidii MF-1</name>
    <dbReference type="NCBI Taxonomy" id="1389203"/>
    <lineage>
        <taxon>Eukaryota</taxon>
        <taxon>Fungi</taxon>
        <taxon>Dikarya</taxon>
        <taxon>Basidiomycota</taxon>
        <taxon>Pucciniomycotina</taxon>
        <taxon>Pucciniomycetes</taxon>
        <taxon>Pucciniales</taxon>
        <taxon>Sphaerophragmiaceae</taxon>
        <taxon>Austropuccinia</taxon>
    </lineage>
</organism>
<keyword evidence="5" id="KW-0548">Nucleotidyltransferase</keyword>
<dbReference type="GO" id="GO:0032196">
    <property type="term" value="P:transposition"/>
    <property type="evidence" value="ECO:0007669"/>
    <property type="project" value="UniProtKB-KW"/>
</dbReference>
<dbReference type="GO" id="GO:0006508">
    <property type="term" value="P:proteolysis"/>
    <property type="evidence" value="ECO:0007669"/>
    <property type="project" value="UniProtKB-KW"/>
</dbReference>
<evidence type="ECO:0000256" key="11">
    <source>
        <dbReference type="ARBA" id="ARBA00022840"/>
    </source>
</evidence>
<comment type="caution">
    <text evidence="22">The sequence shown here is derived from an EMBL/GenBank/DDBJ whole genome shotgun (WGS) entry which is preliminary data.</text>
</comment>
<keyword evidence="12" id="KW-0460">Magnesium</keyword>
<dbReference type="InterPro" id="IPR054722">
    <property type="entry name" value="PolX-like_BBD"/>
</dbReference>
<evidence type="ECO:0000256" key="16">
    <source>
        <dbReference type="ARBA" id="ARBA00022932"/>
    </source>
</evidence>
<evidence type="ECO:0000256" key="12">
    <source>
        <dbReference type="ARBA" id="ARBA00022842"/>
    </source>
</evidence>
<sequence length="435" mass="48178">MYHLADSLAMSTEAAENSSNTLNQLQNYARHLESKQKTNKEDQQSTALISSSTNHPSWLVYYCANGVHNPLNTTHKPNRCYIEFPHLRPKMKNEKDERVNSSPSTHLSAAHALITCSPRPLCEIIIDSAATHHMFNNKSLFGGLEQCNSFAITTGDPAINLCAEGEGSVNLHVNGKLLSLENCLYVPHISHNLISMIQLLKDSITIERLPKERFNIIISHDTTITGQVVNGLMSIIHSEPKALVSAGDIWHHRLGHPSNQAIKTLGLPPFSSTCEICMMGKSTLLPFSSSFDKVKQPLECIHIDLVGPITPQSKSGYCYFLLIVDQFTSFKFKIFTLLQLKKIVSDKGGEFENRNFSALAASCGFIHLFAPTSTPEHNGFAECANRTILDKARCLLLTSNLPKSYWAEAVNTASFLSNLIPTPSRDNLSPFLAWS</sequence>
<keyword evidence="17" id="KW-0917">Virion maturation</keyword>
<dbReference type="Pfam" id="PF22936">
    <property type="entry name" value="Pol_BBD"/>
    <property type="match status" value="1"/>
</dbReference>
<reference evidence="22" key="1">
    <citation type="submission" date="2021-03" db="EMBL/GenBank/DDBJ databases">
        <title>Draft genome sequence of rust myrtle Austropuccinia psidii MF-1, a brazilian biotype.</title>
        <authorList>
            <person name="Quecine M.C."/>
            <person name="Pachon D.M.R."/>
            <person name="Bonatelli M.L."/>
            <person name="Correr F.H."/>
            <person name="Franceschini L.M."/>
            <person name="Leite T.F."/>
            <person name="Margarido G.R.A."/>
            <person name="Almeida C.A."/>
            <person name="Ferrarezi J.A."/>
            <person name="Labate C.A."/>
        </authorList>
    </citation>
    <scope>NUCLEOTIDE SEQUENCE</scope>
    <source>
        <strain evidence="22">MF-1</strain>
    </source>
</reference>
<dbReference type="InterPro" id="IPR039537">
    <property type="entry name" value="Retrotran_Ty1/copia-like"/>
</dbReference>
<evidence type="ECO:0000256" key="2">
    <source>
        <dbReference type="ARBA" id="ARBA00022578"/>
    </source>
</evidence>
<evidence type="ECO:0000256" key="10">
    <source>
        <dbReference type="ARBA" id="ARBA00022801"/>
    </source>
</evidence>
<dbReference type="GO" id="GO:0003723">
    <property type="term" value="F:RNA binding"/>
    <property type="evidence" value="ECO:0007669"/>
    <property type="project" value="UniProtKB-KW"/>
</dbReference>
<dbReference type="InterPro" id="IPR036397">
    <property type="entry name" value="RNaseH_sf"/>
</dbReference>
<accession>A0A9Q3F140</accession>